<name>A0A9P0GEG1_9CUCU</name>
<protein>
    <recommendedName>
        <fullName evidence="3">C2H2-type domain-containing protein</fullName>
    </recommendedName>
</protein>
<evidence type="ECO:0000313" key="1">
    <source>
        <dbReference type="EMBL" id="CAH1110463.1"/>
    </source>
</evidence>
<dbReference type="OrthoDB" id="6751725at2759"/>
<sequence>MMTPCRSIELIEVLTVCSFFADEMAQLAEDMATVFWCPYDIHMTPSQEDEFQKATHCHICEEPFTTEDKKVRDHFHLIPEHNYRGPAHEGYIATRMKETIDLLPITKEKYISFTKHIDEYPIQFRFIDSY</sequence>
<reference evidence="1" key="1">
    <citation type="submission" date="2022-01" db="EMBL/GenBank/DDBJ databases">
        <authorList>
            <person name="King R."/>
        </authorList>
    </citation>
    <scope>NUCLEOTIDE SEQUENCE</scope>
</reference>
<dbReference type="AlphaFoldDB" id="A0A9P0GEG1"/>
<dbReference type="Proteomes" id="UP001153636">
    <property type="component" value="Chromosome 5"/>
</dbReference>
<accession>A0A9P0GEG1</accession>
<dbReference type="EMBL" id="OV651817">
    <property type="protein sequence ID" value="CAH1110463.1"/>
    <property type="molecule type" value="Genomic_DNA"/>
</dbReference>
<evidence type="ECO:0008006" key="3">
    <source>
        <dbReference type="Google" id="ProtNLM"/>
    </source>
</evidence>
<organism evidence="1 2">
    <name type="scientific">Psylliodes chrysocephalus</name>
    <dbReference type="NCBI Taxonomy" id="3402493"/>
    <lineage>
        <taxon>Eukaryota</taxon>
        <taxon>Metazoa</taxon>
        <taxon>Ecdysozoa</taxon>
        <taxon>Arthropoda</taxon>
        <taxon>Hexapoda</taxon>
        <taxon>Insecta</taxon>
        <taxon>Pterygota</taxon>
        <taxon>Neoptera</taxon>
        <taxon>Endopterygota</taxon>
        <taxon>Coleoptera</taxon>
        <taxon>Polyphaga</taxon>
        <taxon>Cucujiformia</taxon>
        <taxon>Chrysomeloidea</taxon>
        <taxon>Chrysomelidae</taxon>
        <taxon>Galerucinae</taxon>
        <taxon>Alticini</taxon>
        <taxon>Psylliodes</taxon>
    </lineage>
</organism>
<evidence type="ECO:0000313" key="2">
    <source>
        <dbReference type="Proteomes" id="UP001153636"/>
    </source>
</evidence>
<proteinExistence type="predicted"/>
<keyword evidence="2" id="KW-1185">Reference proteome</keyword>
<gene>
    <name evidence="1" type="ORF">PSYICH_LOCUS11164</name>
</gene>